<comment type="caution">
    <text evidence="2">The sequence shown here is derived from an EMBL/GenBank/DDBJ whole genome shotgun (WGS) entry which is preliminary data.</text>
</comment>
<proteinExistence type="predicted"/>
<keyword evidence="2" id="KW-0689">Ribosomal protein</keyword>
<gene>
    <name evidence="2" type="ORF">Tci_355195</name>
</gene>
<feature type="compositionally biased region" description="Polar residues" evidence="1">
    <location>
        <begin position="139"/>
        <end position="152"/>
    </location>
</feature>
<sequence length="213" mass="24549">MKRWEELIRENMFGLGGHRDHLSACLAHMLYCIIAEEQYNLGYFFVNRIESARATSTANLPYGMFLTHLFQYVMEHYPHLDNGIYNVVDRVMCPLALKQNQKPQSDRGMPKSCHSVSSSSAHHFGSSSYYESDEEDEGTSQVRTPSPTTYLNSLQPVTHQTYNIPTSSQQTENLLFERQTTLLNRQQQMHEEIRGGFKSFGKVIKGVFEKKKK</sequence>
<feature type="compositionally biased region" description="Low complexity" evidence="1">
    <location>
        <begin position="112"/>
        <end position="130"/>
    </location>
</feature>
<evidence type="ECO:0000313" key="2">
    <source>
        <dbReference type="EMBL" id="GEX83220.1"/>
    </source>
</evidence>
<keyword evidence="2" id="KW-0687">Ribonucleoprotein</keyword>
<organism evidence="2">
    <name type="scientific">Tanacetum cinerariifolium</name>
    <name type="common">Dalmatian daisy</name>
    <name type="synonym">Chrysanthemum cinerariifolium</name>
    <dbReference type="NCBI Taxonomy" id="118510"/>
    <lineage>
        <taxon>Eukaryota</taxon>
        <taxon>Viridiplantae</taxon>
        <taxon>Streptophyta</taxon>
        <taxon>Embryophyta</taxon>
        <taxon>Tracheophyta</taxon>
        <taxon>Spermatophyta</taxon>
        <taxon>Magnoliopsida</taxon>
        <taxon>eudicotyledons</taxon>
        <taxon>Gunneridae</taxon>
        <taxon>Pentapetalae</taxon>
        <taxon>asterids</taxon>
        <taxon>campanulids</taxon>
        <taxon>Asterales</taxon>
        <taxon>Asteraceae</taxon>
        <taxon>Asteroideae</taxon>
        <taxon>Anthemideae</taxon>
        <taxon>Anthemidinae</taxon>
        <taxon>Tanacetum</taxon>
    </lineage>
</organism>
<reference evidence="2" key="1">
    <citation type="journal article" date="2019" name="Sci. Rep.">
        <title>Draft genome of Tanacetum cinerariifolium, the natural source of mosquito coil.</title>
        <authorList>
            <person name="Yamashiro T."/>
            <person name="Shiraishi A."/>
            <person name="Satake H."/>
            <person name="Nakayama K."/>
        </authorList>
    </citation>
    <scope>NUCLEOTIDE SEQUENCE</scope>
</reference>
<protein>
    <submittedName>
        <fullName evidence="2">Ribosomal protein L7Ae/L30e/S12e/Gadd45</fullName>
    </submittedName>
</protein>
<dbReference type="AlphaFoldDB" id="A0A699HBG1"/>
<dbReference type="EMBL" id="BKCJ010133052">
    <property type="protein sequence ID" value="GEX83220.1"/>
    <property type="molecule type" value="Genomic_DNA"/>
</dbReference>
<dbReference type="GO" id="GO:0005840">
    <property type="term" value="C:ribosome"/>
    <property type="evidence" value="ECO:0007669"/>
    <property type="project" value="UniProtKB-KW"/>
</dbReference>
<accession>A0A699HBG1</accession>
<feature type="region of interest" description="Disordered" evidence="1">
    <location>
        <begin position="100"/>
        <end position="152"/>
    </location>
</feature>
<name>A0A699HBG1_TANCI</name>
<evidence type="ECO:0000256" key="1">
    <source>
        <dbReference type="SAM" id="MobiDB-lite"/>
    </source>
</evidence>